<dbReference type="GO" id="GO:0009279">
    <property type="term" value="C:cell outer membrane"/>
    <property type="evidence" value="ECO:0007669"/>
    <property type="project" value="UniProtKB-SubCell"/>
</dbReference>
<keyword evidence="4 10" id="KW-1134">Transmembrane beta strand</keyword>
<comment type="subcellular location">
    <subcellularLocation>
        <location evidence="1 10">Cell outer membrane</location>
        <topology evidence="1 10">Multi-pass membrane protein</topology>
    </subcellularLocation>
</comment>
<keyword evidence="8 10" id="KW-0472">Membrane</keyword>
<dbReference type="Gene3D" id="2.170.130.10">
    <property type="entry name" value="TonB-dependent receptor, plug domain"/>
    <property type="match status" value="1"/>
</dbReference>
<evidence type="ECO:0000256" key="6">
    <source>
        <dbReference type="ARBA" id="ARBA00022729"/>
    </source>
</evidence>
<organism evidence="16">
    <name type="scientific">Wolinella succinogenes (strain ATCC 29543 / DSM 1740 / CCUG 13145 / JCM 31913 / LMG 7466 / NCTC 11488 / FDC 602W)</name>
    <name type="common">Vibrio succinogenes</name>
    <dbReference type="NCBI Taxonomy" id="273121"/>
    <lineage>
        <taxon>Bacteria</taxon>
        <taxon>Pseudomonadati</taxon>
        <taxon>Campylobacterota</taxon>
        <taxon>Epsilonproteobacteria</taxon>
        <taxon>Campylobacterales</taxon>
        <taxon>Helicobacteraceae</taxon>
        <taxon>Wolinella</taxon>
    </lineage>
</organism>
<comment type="similarity">
    <text evidence="2 10 11">Belongs to the TonB-dependent receptor family.</text>
</comment>
<dbReference type="PANTHER" id="PTHR30069">
    <property type="entry name" value="TONB-DEPENDENT OUTER MEMBRANE RECEPTOR"/>
    <property type="match status" value="1"/>
</dbReference>
<feature type="signal peptide" evidence="12">
    <location>
        <begin position="1"/>
        <end position="23"/>
    </location>
</feature>
<dbReference type="InterPro" id="IPR036942">
    <property type="entry name" value="Beta-barrel_TonB_sf"/>
</dbReference>
<evidence type="ECO:0000256" key="4">
    <source>
        <dbReference type="ARBA" id="ARBA00022452"/>
    </source>
</evidence>
<dbReference type="InterPro" id="IPR010917">
    <property type="entry name" value="TonB_rcpt_CS"/>
</dbReference>
<dbReference type="HOGENOM" id="CLU_008287_19_4_7"/>
<dbReference type="PANTHER" id="PTHR30069:SF41">
    <property type="entry name" value="HEME_HEMOPEXIN UTILIZATION PROTEIN C"/>
    <property type="match status" value="1"/>
</dbReference>
<dbReference type="Pfam" id="PF07715">
    <property type="entry name" value="Plug"/>
    <property type="match status" value="1"/>
</dbReference>
<dbReference type="GO" id="GO:0015344">
    <property type="term" value="F:siderophore uptake transmembrane transporter activity"/>
    <property type="evidence" value="ECO:0007669"/>
    <property type="project" value="TreeGrafter"/>
</dbReference>
<keyword evidence="7 11" id="KW-0798">TonB box</keyword>
<name>Q7MRE4_WOLSU</name>
<dbReference type="STRING" id="273121.WS1416"/>
<evidence type="ECO:0000313" key="15">
    <source>
        <dbReference type="EMBL" id="CAE10479.1"/>
    </source>
</evidence>
<dbReference type="RefSeq" id="WP_011139264.1">
    <property type="nucleotide sequence ID" value="NC_005090.1"/>
</dbReference>
<dbReference type="InterPro" id="IPR037066">
    <property type="entry name" value="Plug_dom_sf"/>
</dbReference>
<dbReference type="Proteomes" id="UP000000422">
    <property type="component" value="Chromosome"/>
</dbReference>
<evidence type="ECO:0000256" key="5">
    <source>
        <dbReference type="ARBA" id="ARBA00022692"/>
    </source>
</evidence>
<feature type="domain" description="TonB-dependent receptor plug" evidence="14">
    <location>
        <begin position="45"/>
        <end position="144"/>
    </location>
</feature>
<evidence type="ECO:0000256" key="12">
    <source>
        <dbReference type="SAM" id="SignalP"/>
    </source>
</evidence>
<dbReference type="Pfam" id="PF00593">
    <property type="entry name" value="TonB_dep_Rec_b-barrel"/>
    <property type="match status" value="1"/>
</dbReference>
<evidence type="ECO:0000256" key="3">
    <source>
        <dbReference type="ARBA" id="ARBA00022448"/>
    </source>
</evidence>
<keyword evidence="16" id="KW-1185">Reference proteome</keyword>
<evidence type="ECO:0000259" key="14">
    <source>
        <dbReference type="Pfam" id="PF07715"/>
    </source>
</evidence>
<reference evidence="15 16" key="1">
    <citation type="journal article" date="2003" name="Proc. Natl. Acad. Sci. U.S.A.">
        <title>Complete genome sequence and analysis of Wolinella succinogenes.</title>
        <authorList>
            <person name="Baar C."/>
            <person name="Eppinger M."/>
            <person name="Raddatz G."/>
            <person name="Simon JM."/>
            <person name="Lanz C."/>
            <person name="Klimmek O."/>
            <person name="Nandakumar R."/>
            <person name="Gross R."/>
            <person name="Rosinus A."/>
            <person name="Keller H."/>
            <person name="Jagtap P."/>
            <person name="Linke B."/>
            <person name="Meyer F."/>
            <person name="Lederer H."/>
            <person name="Schuster S.C."/>
        </authorList>
    </citation>
    <scope>NUCLEOTIDE SEQUENCE [LARGE SCALE GENOMIC DNA]</scope>
    <source>
        <strain evidence="16">ATCC 29543 / DSM 1740 / CCUG 13145 / JCM 31913 / LMG 7466 / NCTC 11488 / FDC 602W</strain>
    </source>
</reference>
<dbReference type="GO" id="GO:0044718">
    <property type="term" value="P:siderophore transmembrane transport"/>
    <property type="evidence" value="ECO:0007669"/>
    <property type="project" value="TreeGrafter"/>
</dbReference>
<keyword evidence="5 10" id="KW-0812">Transmembrane</keyword>
<evidence type="ECO:0000256" key="1">
    <source>
        <dbReference type="ARBA" id="ARBA00004571"/>
    </source>
</evidence>
<dbReference type="EMBL" id="BX571660">
    <property type="protein sequence ID" value="CAE10479.1"/>
    <property type="molecule type" value="Genomic_DNA"/>
</dbReference>
<dbReference type="KEGG" id="wsu:WS1416"/>
<feature type="chain" id="PRO_5004288844" evidence="12">
    <location>
        <begin position="24"/>
        <end position="657"/>
    </location>
</feature>
<evidence type="ECO:0000259" key="13">
    <source>
        <dbReference type="Pfam" id="PF00593"/>
    </source>
</evidence>
<dbReference type="CDD" id="cd01347">
    <property type="entry name" value="ligand_gated_channel"/>
    <property type="match status" value="1"/>
</dbReference>
<dbReference type="PROSITE" id="PS01156">
    <property type="entry name" value="TONB_DEPENDENT_REC_2"/>
    <property type="match status" value="1"/>
</dbReference>
<dbReference type="InterPro" id="IPR012910">
    <property type="entry name" value="Plug_dom"/>
</dbReference>
<proteinExistence type="inferred from homology"/>
<protein>
    <submittedName>
        <fullName evidence="15">HUGA</fullName>
    </submittedName>
</protein>
<dbReference type="PROSITE" id="PS52016">
    <property type="entry name" value="TONB_DEPENDENT_REC_3"/>
    <property type="match status" value="1"/>
</dbReference>
<evidence type="ECO:0000256" key="9">
    <source>
        <dbReference type="ARBA" id="ARBA00023237"/>
    </source>
</evidence>
<evidence type="ECO:0000256" key="8">
    <source>
        <dbReference type="ARBA" id="ARBA00023136"/>
    </source>
</evidence>
<feature type="domain" description="TonB-dependent receptor-like beta-barrel" evidence="13">
    <location>
        <begin position="237"/>
        <end position="624"/>
    </location>
</feature>
<gene>
    <name evidence="15" type="primary">HUGA</name>
    <name evidence="15" type="ordered locus">WS1416</name>
</gene>
<evidence type="ECO:0000256" key="10">
    <source>
        <dbReference type="PROSITE-ProRule" id="PRU01360"/>
    </source>
</evidence>
<keyword evidence="6 12" id="KW-0732">Signal</keyword>
<accession>Q7MRE4</accession>
<sequence>MGIERRGVSVALSLCLASGLAYAEDFAPSLKLNSVKVSAEAKEERGSPAVINAETIERKQAKDLKELFANEPSVDIGGGGRNAQRIYLRGIESNNLNITVDGAKQGRSLFQHRGDSFGIDPDLLKQVEVSTLSSADSGGGALGGSIAFETVDAQDLLEGNQKLGMMLRSGYASASDGYLGGTSVYGLLSDHLGILVDVSGQNEDDYRGGSGEDALYTATKDRNYFAKLSLLDLEGHTLKVGATHNKSSGHYVSGSTGSDMGAPSASQKADFQVLKRDTYTLDHRYNPENPYVDIQTKIYRNERHLENRTSLLDVTSQTTGGSLKNVMTLDSGIFQHRFTLGGDYEQEKGIVENSLYENEAKTTGLFLQGLTRVEALKLHYGLRWDDYKSDFGPKTLSGDELSPNFGAEYELLSGLALFSNYSESVRAGGIIPLQWMAGITQSANFNNGEAFKPEISKQKEGGIKYSTRGVFADNDRMKLSATLFKTTIENLIDYTRSGGPSGKITKIFNQEEDLISKGYELKASWEKEAWATSLGFIHVEMEEGGEPVVVSRRKAASMGDRFVWDVSYQMTPELLLGYTLHAVDKLDDVPALYRRAGYVTHDLELQWRPASIKGLTWSLAVHNLLDKSYYEQSSFESGDSIVEEAGRDVRLAVKYKF</sequence>
<keyword evidence="3 10" id="KW-0813">Transport</keyword>
<keyword evidence="9 10" id="KW-0998">Cell outer membrane</keyword>
<evidence type="ECO:0000313" key="16">
    <source>
        <dbReference type="Proteomes" id="UP000000422"/>
    </source>
</evidence>
<evidence type="ECO:0000256" key="2">
    <source>
        <dbReference type="ARBA" id="ARBA00009810"/>
    </source>
</evidence>
<dbReference type="Gene3D" id="2.40.170.20">
    <property type="entry name" value="TonB-dependent receptor, beta-barrel domain"/>
    <property type="match status" value="1"/>
</dbReference>
<dbReference type="eggNOG" id="COG4771">
    <property type="taxonomic scope" value="Bacteria"/>
</dbReference>
<dbReference type="InterPro" id="IPR039426">
    <property type="entry name" value="TonB-dep_rcpt-like"/>
</dbReference>
<evidence type="ECO:0000256" key="11">
    <source>
        <dbReference type="RuleBase" id="RU003357"/>
    </source>
</evidence>
<dbReference type="InterPro" id="IPR000531">
    <property type="entry name" value="Beta-barrel_TonB"/>
</dbReference>
<dbReference type="SUPFAM" id="SSF56935">
    <property type="entry name" value="Porins"/>
    <property type="match status" value="1"/>
</dbReference>
<evidence type="ECO:0000256" key="7">
    <source>
        <dbReference type="ARBA" id="ARBA00023077"/>
    </source>
</evidence>
<dbReference type="AlphaFoldDB" id="Q7MRE4"/>